<dbReference type="AlphaFoldDB" id="A0A5S5D4E1"/>
<proteinExistence type="predicted"/>
<keyword evidence="1" id="KW-0175">Coiled coil</keyword>
<accession>A0A5S5D4E1</accession>
<protein>
    <submittedName>
        <fullName evidence="4">Excalibur calcium-binding domain-containing protein</fullName>
    </submittedName>
</protein>
<organism evidence="4 5">
    <name type="scientific">Blastococcus xanthinilyticus</name>
    <dbReference type="NCBI Taxonomy" id="1564164"/>
    <lineage>
        <taxon>Bacteria</taxon>
        <taxon>Bacillati</taxon>
        <taxon>Actinomycetota</taxon>
        <taxon>Actinomycetes</taxon>
        <taxon>Geodermatophilales</taxon>
        <taxon>Geodermatophilaceae</taxon>
        <taxon>Blastococcus</taxon>
    </lineage>
</organism>
<feature type="region of interest" description="Disordered" evidence="2">
    <location>
        <begin position="121"/>
        <end position="150"/>
    </location>
</feature>
<dbReference type="Pfam" id="PF05901">
    <property type="entry name" value="Excalibur"/>
    <property type="match status" value="1"/>
</dbReference>
<feature type="region of interest" description="Disordered" evidence="2">
    <location>
        <begin position="164"/>
        <end position="190"/>
    </location>
</feature>
<feature type="coiled-coil region" evidence="1">
    <location>
        <begin position="56"/>
        <end position="90"/>
    </location>
</feature>
<evidence type="ECO:0000313" key="5">
    <source>
        <dbReference type="Proteomes" id="UP000322499"/>
    </source>
</evidence>
<sequence length="190" mass="19393">MSDTAVLSGASAAVPAESGKSPKRWLKWAIPLLAFLIGVGVGGAGKDTDVQASPAYMTLKSELTDTQEEAADLEAEVADAENRIRQATAEGESRLAAQAAELAQRTTQLDERERALVARESAAVPAAPAPQAAPRSTAPAPAPVAPAPQATSTYYKNCDAARAAGAAPVRTGDPGYAGHLDRDGDGVGCE</sequence>
<evidence type="ECO:0000256" key="1">
    <source>
        <dbReference type="SAM" id="Coils"/>
    </source>
</evidence>
<evidence type="ECO:0000256" key="2">
    <source>
        <dbReference type="SAM" id="MobiDB-lite"/>
    </source>
</evidence>
<feature type="compositionally biased region" description="Low complexity" evidence="2">
    <location>
        <begin position="121"/>
        <end position="139"/>
    </location>
</feature>
<comment type="caution">
    <text evidence="4">The sequence shown here is derived from an EMBL/GenBank/DDBJ whole genome shotgun (WGS) entry which is preliminary data.</text>
</comment>
<name>A0A5S5D4E1_9ACTN</name>
<reference evidence="4 5" key="1">
    <citation type="submission" date="2019-07" db="EMBL/GenBank/DDBJ databases">
        <title>Genomic Encyclopedia of Archaeal and Bacterial Type Strains, Phase II (KMG-II): from individual species to whole genera.</title>
        <authorList>
            <person name="Goeker M."/>
        </authorList>
    </citation>
    <scope>NUCLEOTIDE SEQUENCE [LARGE SCALE GENOMIC DNA]</scope>
    <source>
        <strain evidence="4 5">DSM 46842</strain>
    </source>
</reference>
<dbReference type="Proteomes" id="UP000322499">
    <property type="component" value="Unassembled WGS sequence"/>
</dbReference>
<feature type="domain" description="Excalibur calcium-binding" evidence="3">
    <location>
        <begin position="154"/>
        <end position="190"/>
    </location>
</feature>
<evidence type="ECO:0000313" key="4">
    <source>
        <dbReference type="EMBL" id="TYP90801.1"/>
    </source>
</evidence>
<dbReference type="SMART" id="SM00894">
    <property type="entry name" value="Excalibur"/>
    <property type="match status" value="1"/>
</dbReference>
<gene>
    <name evidence="4" type="ORF">BD833_101520</name>
</gene>
<dbReference type="RefSeq" id="WP_243737401.1">
    <property type="nucleotide sequence ID" value="NZ_VNHW01000001.1"/>
</dbReference>
<dbReference type="InterPro" id="IPR008613">
    <property type="entry name" value="Excalibur_Ca-bd_domain"/>
</dbReference>
<dbReference type="EMBL" id="VNHW01000001">
    <property type="protein sequence ID" value="TYP90801.1"/>
    <property type="molecule type" value="Genomic_DNA"/>
</dbReference>
<keyword evidence="5" id="KW-1185">Reference proteome</keyword>
<evidence type="ECO:0000259" key="3">
    <source>
        <dbReference type="SMART" id="SM00894"/>
    </source>
</evidence>
<feature type="compositionally biased region" description="Basic and acidic residues" evidence="2">
    <location>
        <begin position="179"/>
        <end position="190"/>
    </location>
</feature>